<dbReference type="EMBL" id="GGEC01016868">
    <property type="protein sequence ID" value="MBW97351.1"/>
    <property type="molecule type" value="Transcribed_RNA"/>
</dbReference>
<organism evidence="2">
    <name type="scientific">Rhizophora mucronata</name>
    <name type="common">Asiatic mangrove</name>
    <dbReference type="NCBI Taxonomy" id="61149"/>
    <lineage>
        <taxon>Eukaryota</taxon>
        <taxon>Viridiplantae</taxon>
        <taxon>Streptophyta</taxon>
        <taxon>Embryophyta</taxon>
        <taxon>Tracheophyta</taxon>
        <taxon>Spermatophyta</taxon>
        <taxon>Magnoliopsida</taxon>
        <taxon>eudicotyledons</taxon>
        <taxon>Gunneridae</taxon>
        <taxon>Pentapetalae</taxon>
        <taxon>rosids</taxon>
        <taxon>fabids</taxon>
        <taxon>Malpighiales</taxon>
        <taxon>Rhizophoraceae</taxon>
        <taxon>Rhizophora</taxon>
    </lineage>
</organism>
<protein>
    <submittedName>
        <fullName evidence="2">Uncharacterized protein MANES_17G073300</fullName>
    </submittedName>
</protein>
<name>A0A2P2JV67_RHIMU</name>
<feature type="region of interest" description="Disordered" evidence="1">
    <location>
        <begin position="1"/>
        <end position="24"/>
    </location>
</feature>
<proteinExistence type="predicted"/>
<accession>A0A2P2JV67</accession>
<sequence length="67" mass="7254">MIQQDKSALILGSPQPMDLASPSWPCKHPKHTDDAVANKYGSSALTSSFLVSTTMPLMWAECASSMR</sequence>
<reference evidence="2" key="1">
    <citation type="submission" date="2018-02" db="EMBL/GenBank/DDBJ databases">
        <title>Rhizophora mucronata_Transcriptome.</title>
        <authorList>
            <person name="Meera S.P."/>
            <person name="Sreeshan A."/>
            <person name="Augustine A."/>
        </authorList>
    </citation>
    <scope>NUCLEOTIDE SEQUENCE</scope>
    <source>
        <tissue evidence="2">Leaf</tissue>
    </source>
</reference>
<evidence type="ECO:0000256" key="1">
    <source>
        <dbReference type="SAM" id="MobiDB-lite"/>
    </source>
</evidence>
<evidence type="ECO:0000313" key="2">
    <source>
        <dbReference type="EMBL" id="MBW97351.1"/>
    </source>
</evidence>
<dbReference type="AlphaFoldDB" id="A0A2P2JV67"/>